<name>A0AAP2RDU7_9EURY</name>
<comment type="catalytic activity">
    <reaction evidence="9">
        <text>a 5'-end dephospho-2'-deoxyribonucleoside-DNA + ATP = a 5'-end 5'-phospho-2'-deoxyribonucleoside-DNA + ADP + H(+)</text>
        <dbReference type="Rhea" id="RHEA:15669"/>
        <dbReference type="Rhea" id="RHEA-COMP:13180"/>
        <dbReference type="Rhea" id="RHEA-COMP:13184"/>
        <dbReference type="ChEBI" id="CHEBI:15378"/>
        <dbReference type="ChEBI" id="CHEBI:30616"/>
        <dbReference type="ChEBI" id="CHEBI:136412"/>
        <dbReference type="ChEBI" id="CHEBI:136416"/>
        <dbReference type="ChEBI" id="CHEBI:456216"/>
        <dbReference type="EC" id="2.7.1.78"/>
    </reaction>
</comment>
<evidence type="ECO:0000256" key="2">
    <source>
        <dbReference type="ARBA" id="ARBA00012157"/>
    </source>
</evidence>
<comment type="cofactor">
    <cofactor evidence="1">
        <name>a divalent metal cation</name>
        <dbReference type="ChEBI" id="CHEBI:60240"/>
    </cofactor>
</comment>
<evidence type="ECO:0000256" key="6">
    <source>
        <dbReference type="ARBA" id="ARBA00022840"/>
    </source>
</evidence>
<evidence type="ECO:0000256" key="8">
    <source>
        <dbReference type="ARBA" id="ARBA00044641"/>
    </source>
</evidence>
<dbReference type="Pfam" id="PF16575">
    <property type="entry name" value="CLP1_P"/>
    <property type="match status" value="1"/>
</dbReference>
<dbReference type="GO" id="GO:0051734">
    <property type="term" value="F:ATP-dependent polynucleotide 5'-hydroxyl-kinase activity"/>
    <property type="evidence" value="ECO:0007669"/>
    <property type="project" value="UniProtKB-EC"/>
</dbReference>
<evidence type="ECO:0000256" key="3">
    <source>
        <dbReference type="ARBA" id="ARBA00022679"/>
    </source>
</evidence>
<accession>A0AAP2RDU7</accession>
<evidence type="ECO:0000256" key="7">
    <source>
        <dbReference type="ARBA" id="ARBA00024737"/>
    </source>
</evidence>
<dbReference type="EMBL" id="PGCK01000007">
    <property type="protein sequence ID" value="MCD1295282.1"/>
    <property type="molecule type" value="Genomic_DNA"/>
</dbReference>
<dbReference type="AlphaFoldDB" id="A0AAP2RDU7"/>
<dbReference type="InterPro" id="IPR027417">
    <property type="entry name" value="P-loop_NTPase"/>
</dbReference>
<evidence type="ECO:0000259" key="10">
    <source>
        <dbReference type="Pfam" id="PF16575"/>
    </source>
</evidence>
<dbReference type="Proteomes" id="UP001320159">
    <property type="component" value="Unassembled WGS sequence"/>
</dbReference>
<comment type="function">
    <text evidence="7">Polynucleotide kinase that can phosphorylate the 5'-hydroxyl groups of both single-stranded RNA (ssRNA) and single-stranded DNA (ssDNA). Exhibits a strong preference for ssRNA.</text>
</comment>
<organism evidence="11 12">
    <name type="scientific">Methanooceanicella nereidis</name>
    <dbReference type="NCBI Taxonomy" id="2052831"/>
    <lineage>
        <taxon>Archaea</taxon>
        <taxon>Methanobacteriati</taxon>
        <taxon>Methanobacteriota</taxon>
        <taxon>Stenosarchaea group</taxon>
        <taxon>Methanomicrobia</taxon>
        <taxon>Methanocellales</taxon>
        <taxon>Methanocellaceae</taxon>
        <taxon>Methanooceanicella</taxon>
    </lineage>
</organism>
<dbReference type="Gene3D" id="3.40.50.300">
    <property type="entry name" value="P-loop containing nucleotide triphosphate hydrolases"/>
    <property type="match status" value="1"/>
</dbReference>
<gene>
    <name evidence="11" type="ORF">CUJ83_09750</name>
</gene>
<keyword evidence="5" id="KW-0418">Kinase</keyword>
<reference evidence="11 12" key="1">
    <citation type="submission" date="2017-11" db="EMBL/GenBank/DDBJ databases">
        <title>Isolation and Characterization of Family Methanocellaceae Species from Potential Methane Hydrate Area Offshore Southwestern Taiwan.</title>
        <authorList>
            <person name="Zhang W.-L."/>
            <person name="Chen W.-C."/>
            <person name="Lai M.-C."/>
            <person name="Chen S.-C."/>
        </authorList>
    </citation>
    <scope>NUCLEOTIDE SEQUENCE [LARGE SCALE GENOMIC DNA]</scope>
    <source>
        <strain evidence="11 12">CWC-04</strain>
    </source>
</reference>
<evidence type="ECO:0000313" key="12">
    <source>
        <dbReference type="Proteomes" id="UP001320159"/>
    </source>
</evidence>
<evidence type="ECO:0000256" key="5">
    <source>
        <dbReference type="ARBA" id="ARBA00022777"/>
    </source>
</evidence>
<keyword evidence="6" id="KW-0067">ATP-binding</keyword>
<feature type="domain" description="Clp1 P-loop" evidence="10">
    <location>
        <begin position="22"/>
        <end position="187"/>
    </location>
</feature>
<protein>
    <recommendedName>
        <fullName evidence="2">polynucleotide 5'-hydroxyl-kinase</fullName>
        <ecNumber evidence="2">2.7.1.78</ecNumber>
    </recommendedName>
</protein>
<evidence type="ECO:0000256" key="4">
    <source>
        <dbReference type="ARBA" id="ARBA00022741"/>
    </source>
</evidence>
<dbReference type="InterPro" id="IPR045116">
    <property type="entry name" value="Clp1/Grc3"/>
</dbReference>
<dbReference type="RefSeq" id="WP_230742134.1">
    <property type="nucleotide sequence ID" value="NZ_PGCK01000007.1"/>
</dbReference>
<dbReference type="InterPro" id="IPR032319">
    <property type="entry name" value="CLP1_P"/>
</dbReference>
<dbReference type="GO" id="GO:0006396">
    <property type="term" value="P:RNA processing"/>
    <property type="evidence" value="ECO:0007669"/>
    <property type="project" value="InterPro"/>
</dbReference>
<keyword evidence="4" id="KW-0547">Nucleotide-binding</keyword>
<comment type="catalytic activity">
    <reaction evidence="8">
        <text>a 5'-end dephospho-ribonucleoside-RNA + ATP = a 5'-end 5'-phospho-ribonucleoside-RNA + ADP + H(+)</text>
        <dbReference type="Rhea" id="RHEA:54580"/>
        <dbReference type="Rhea" id="RHEA-COMP:13936"/>
        <dbReference type="Rhea" id="RHEA-COMP:15179"/>
        <dbReference type="ChEBI" id="CHEBI:15378"/>
        <dbReference type="ChEBI" id="CHEBI:30616"/>
        <dbReference type="ChEBI" id="CHEBI:138282"/>
        <dbReference type="ChEBI" id="CHEBI:138284"/>
        <dbReference type="ChEBI" id="CHEBI:456216"/>
        <dbReference type="EC" id="2.7.1.78"/>
    </reaction>
</comment>
<dbReference type="PANTHER" id="PTHR12755">
    <property type="entry name" value="CLEAVAGE/POLYADENYLATION FACTOR IA SUBUNIT CLP1P"/>
    <property type="match status" value="1"/>
</dbReference>
<keyword evidence="3" id="KW-0808">Transferase</keyword>
<evidence type="ECO:0000256" key="1">
    <source>
        <dbReference type="ARBA" id="ARBA00001968"/>
    </source>
</evidence>
<dbReference type="PANTHER" id="PTHR12755:SF3">
    <property type="entry name" value="POLYNUCLEOTIDE 5'-HYDROXYL-KINASE NOL9"/>
    <property type="match status" value="1"/>
</dbReference>
<comment type="caution">
    <text evidence="11">The sequence shown here is derived from an EMBL/GenBank/DDBJ whole genome shotgun (WGS) entry which is preliminary data.</text>
</comment>
<evidence type="ECO:0000313" key="11">
    <source>
        <dbReference type="EMBL" id="MCD1295282.1"/>
    </source>
</evidence>
<keyword evidence="12" id="KW-1185">Reference proteome</keyword>
<evidence type="ECO:0000256" key="9">
    <source>
        <dbReference type="ARBA" id="ARBA00044673"/>
    </source>
</evidence>
<sequence>MPYDINDLVKTIKTHKTCIVIGKNDTGKSTLIKKVSESVSISVIDSDIGQSDIGPPSVVSLGERDNDKYSMIDGYFCGSTSPSGHLLQMVTGVAKMMRKVRDLPVMINTTGLATGSYGIALKTEKINAVMPDLLIALEYDNELKYLDSYKRIGIKVLRYPVSNETRQKTRSERAYLRQRAFREHFKGYSLSEHYFKDISFQRTILNNGTIVDRSYITVNKDKIIHAEKNDTDALVIAEEKIENIAALKKSLEVRSLNIYHPDDFAGLIIGLIGTSGEFLGLGLIKDIDIINKKISIYSSTDKFVIAQFGTHKLNLNNFKDKGTLKPERY</sequence>
<dbReference type="GO" id="GO:0005524">
    <property type="term" value="F:ATP binding"/>
    <property type="evidence" value="ECO:0007669"/>
    <property type="project" value="UniProtKB-KW"/>
</dbReference>
<dbReference type="EC" id="2.7.1.78" evidence="2"/>
<proteinExistence type="predicted"/>